<evidence type="ECO:0000256" key="1">
    <source>
        <dbReference type="SAM" id="Phobius"/>
    </source>
</evidence>
<sequence>MGAPGTATGASTGAGANPGAFIGLLTFTITLRGAGLPVDLACVVLAAAAGLAMARQATKNEKAKR</sequence>
<proteinExistence type="predicted"/>
<dbReference type="Proteomes" id="UP001501153">
    <property type="component" value="Unassembled WGS sequence"/>
</dbReference>
<feature type="transmembrane region" description="Helical" evidence="1">
    <location>
        <begin position="34"/>
        <end position="54"/>
    </location>
</feature>
<accession>A0ABP8IRS8</accession>
<organism evidence="2 3">
    <name type="scientific">Hymenobacter saemangeumensis</name>
    <dbReference type="NCBI Taxonomy" id="1084522"/>
    <lineage>
        <taxon>Bacteria</taxon>
        <taxon>Pseudomonadati</taxon>
        <taxon>Bacteroidota</taxon>
        <taxon>Cytophagia</taxon>
        <taxon>Cytophagales</taxon>
        <taxon>Hymenobacteraceae</taxon>
        <taxon>Hymenobacter</taxon>
    </lineage>
</organism>
<dbReference type="EMBL" id="BAABGZ010000080">
    <property type="protein sequence ID" value="GAA4369283.1"/>
    <property type="molecule type" value="Genomic_DNA"/>
</dbReference>
<protein>
    <submittedName>
        <fullName evidence="2">Uncharacterized protein</fullName>
    </submittedName>
</protein>
<reference evidence="3" key="1">
    <citation type="journal article" date="2019" name="Int. J. Syst. Evol. Microbiol.">
        <title>The Global Catalogue of Microorganisms (GCM) 10K type strain sequencing project: providing services to taxonomists for standard genome sequencing and annotation.</title>
        <authorList>
            <consortium name="The Broad Institute Genomics Platform"/>
            <consortium name="The Broad Institute Genome Sequencing Center for Infectious Disease"/>
            <person name="Wu L."/>
            <person name="Ma J."/>
        </authorList>
    </citation>
    <scope>NUCLEOTIDE SEQUENCE [LARGE SCALE GENOMIC DNA]</scope>
    <source>
        <strain evidence="3">JCM 17923</strain>
    </source>
</reference>
<gene>
    <name evidence="2" type="ORF">GCM10023185_42790</name>
</gene>
<keyword evidence="3" id="KW-1185">Reference proteome</keyword>
<keyword evidence="1" id="KW-0472">Membrane</keyword>
<evidence type="ECO:0000313" key="3">
    <source>
        <dbReference type="Proteomes" id="UP001501153"/>
    </source>
</evidence>
<comment type="caution">
    <text evidence="2">The sequence shown here is derived from an EMBL/GenBank/DDBJ whole genome shotgun (WGS) entry which is preliminary data.</text>
</comment>
<evidence type="ECO:0000313" key="2">
    <source>
        <dbReference type="EMBL" id="GAA4369283.1"/>
    </source>
</evidence>
<name>A0ABP8IRS8_9BACT</name>
<keyword evidence="1" id="KW-1133">Transmembrane helix</keyword>
<keyword evidence="1" id="KW-0812">Transmembrane</keyword>